<dbReference type="PANTHER" id="PTHR43065:SF42">
    <property type="entry name" value="TWO-COMPONENT SENSOR PPRA"/>
    <property type="match status" value="1"/>
</dbReference>
<evidence type="ECO:0000256" key="4">
    <source>
        <dbReference type="ARBA" id="ARBA00022475"/>
    </source>
</evidence>
<dbReference type="InterPro" id="IPR001789">
    <property type="entry name" value="Sig_transdc_resp-reg_receiver"/>
</dbReference>
<dbReference type="InterPro" id="IPR007895">
    <property type="entry name" value="MASE1"/>
</dbReference>
<evidence type="ECO:0000256" key="9">
    <source>
        <dbReference type="PROSITE-ProRule" id="PRU00169"/>
    </source>
</evidence>
<dbReference type="EC" id="2.7.13.3" evidence="3"/>
<dbReference type="RefSeq" id="WP_310840514.1">
    <property type="nucleotide sequence ID" value="NZ_JAVLSJ010000008.1"/>
</dbReference>
<dbReference type="PRINTS" id="PR00344">
    <property type="entry name" value="BCTRLSENSOR"/>
</dbReference>
<feature type="transmembrane region" description="Helical" evidence="10">
    <location>
        <begin position="195"/>
        <end position="215"/>
    </location>
</feature>
<dbReference type="SUPFAM" id="SSF55874">
    <property type="entry name" value="ATPase domain of HSP90 chaperone/DNA topoisomerase II/histidine kinase"/>
    <property type="match status" value="1"/>
</dbReference>
<dbReference type="Pfam" id="PF00072">
    <property type="entry name" value="Response_reg"/>
    <property type="match status" value="1"/>
</dbReference>
<name>A0ABU2EP95_9BURK</name>
<feature type="transmembrane region" description="Helical" evidence="10">
    <location>
        <begin position="126"/>
        <end position="149"/>
    </location>
</feature>
<evidence type="ECO:0000259" key="12">
    <source>
        <dbReference type="PROSITE" id="PS50110"/>
    </source>
</evidence>
<keyword evidence="6 10" id="KW-0812">Transmembrane</keyword>
<dbReference type="Proteomes" id="UP001246576">
    <property type="component" value="Unassembled WGS sequence"/>
</dbReference>
<dbReference type="InterPro" id="IPR004358">
    <property type="entry name" value="Sig_transdc_His_kin-like_C"/>
</dbReference>
<dbReference type="InterPro" id="IPR003594">
    <property type="entry name" value="HATPase_dom"/>
</dbReference>
<feature type="domain" description="Histidine kinase" evidence="11">
    <location>
        <begin position="316"/>
        <end position="539"/>
    </location>
</feature>
<keyword evidence="5 9" id="KW-0597">Phosphoprotein</keyword>
<feature type="transmembrane region" description="Helical" evidence="10">
    <location>
        <begin position="67"/>
        <end position="82"/>
    </location>
</feature>
<proteinExistence type="predicted"/>
<dbReference type="PROSITE" id="PS50109">
    <property type="entry name" value="HIS_KIN"/>
    <property type="match status" value="1"/>
</dbReference>
<dbReference type="Gene3D" id="3.40.50.2300">
    <property type="match status" value="1"/>
</dbReference>
<evidence type="ECO:0000256" key="10">
    <source>
        <dbReference type="SAM" id="Phobius"/>
    </source>
</evidence>
<dbReference type="InterPro" id="IPR036097">
    <property type="entry name" value="HisK_dim/P_sf"/>
</dbReference>
<keyword evidence="7 10" id="KW-1133">Transmembrane helix</keyword>
<feature type="transmembrane region" description="Helical" evidence="10">
    <location>
        <begin position="42"/>
        <end position="60"/>
    </location>
</feature>
<evidence type="ECO:0000313" key="14">
    <source>
        <dbReference type="Proteomes" id="UP001246576"/>
    </source>
</evidence>
<dbReference type="Gene3D" id="1.10.287.130">
    <property type="match status" value="1"/>
</dbReference>
<feature type="transmembrane region" description="Helical" evidence="10">
    <location>
        <begin position="161"/>
        <end position="183"/>
    </location>
</feature>
<evidence type="ECO:0000256" key="3">
    <source>
        <dbReference type="ARBA" id="ARBA00012438"/>
    </source>
</evidence>
<dbReference type="SMART" id="SM00388">
    <property type="entry name" value="HisKA"/>
    <property type="match status" value="1"/>
</dbReference>
<dbReference type="Gene3D" id="3.30.565.10">
    <property type="entry name" value="Histidine kinase-like ATPase, C-terminal domain"/>
    <property type="match status" value="1"/>
</dbReference>
<evidence type="ECO:0000256" key="2">
    <source>
        <dbReference type="ARBA" id="ARBA00004651"/>
    </source>
</evidence>
<feature type="modified residue" description="4-aspartylphosphate" evidence="9">
    <location>
        <position position="620"/>
    </location>
</feature>
<dbReference type="InterPro" id="IPR003661">
    <property type="entry name" value="HisK_dim/P_dom"/>
</dbReference>
<dbReference type="PROSITE" id="PS50110">
    <property type="entry name" value="RESPONSE_REGULATORY"/>
    <property type="match status" value="1"/>
</dbReference>
<dbReference type="Pfam" id="PF05231">
    <property type="entry name" value="MASE1"/>
    <property type="match status" value="1"/>
</dbReference>
<evidence type="ECO:0000313" key="13">
    <source>
        <dbReference type="EMBL" id="MDR9849934.1"/>
    </source>
</evidence>
<comment type="subcellular location">
    <subcellularLocation>
        <location evidence="2">Cell membrane</location>
        <topology evidence="2">Multi-pass membrane protein</topology>
    </subcellularLocation>
</comment>
<dbReference type="EMBL" id="JAVLSJ010000008">
    <property type="protein sequence ID" value="MDR9849934.1"/>
    <property type="molecule type" value="Genomic_DNA"/>
</dbReference>
<protein>
    <recommendedName>
        <fullName evidence="3">histidine kinase</fullName>
        <ecNumber evidence="3">2.7.13.3</ecNumber>
    </recommendedName>
</protein>
<comment type="caution">
    <text evidence="13">The sequence shown here is derived from an EMBL/GenBank/DDBJ whole genome shotgun (WGS) entry which is preliminary data.</text>
</comment>
<dbReference type="GO" id="GO:0005524">
    <property type="term" value="F:ATP binding"/>
    <property type="evidence" value="ECO:0007669"/>
    <property type="project" value="UniProtKB-KW"/>
</dbReference>
<gene>
    <name evidence="13" type="ORF">RI048_17005</name>
</gene>
<dbReference type="InterPro" id="IPR005467">
    <property type="entry name" value="His_kinase_dom"/>
</dbReference>
<sequence>MADLPSSRPAFADSLRTLLAALACGVGYALLASPAAHLQDSTTLAPIAAPAPALMIALLWRKPARDWFPYLLAVFVAMMVVGDRDSLPWQVDAGFALLNVVQIVACVLLGRRFVSRDGQFDGLVRLGRFLLLLPLVAVAVVAALGATLAADVMPGGWWAEWRTLLVGHGLAILVLTPAVLTWSDGAWRRLFHDRITLLGALAVSGVLLACAGLGWSGEVQRVLLSLALAGAALYGGLRSATLATSLAAVMAVLFTLYDIGPYAQEGLDSTWNLQVDLAGLAMLTFFIAVAMRERQVLAARMEQMRRFEALGMMAGGIAHDFNNVLGAAGGYAELAQEQLDADAPAQRPLSEVLAAVRRGRDLTEQILLAGRRGDRQRSLLDVRDPVAEAVMLARPLCPAGVVIAYQPPPQPLAVQGHAGQLARLALNLIRNASQAARSQVVVSLHAGATPPQAPLAGELPQPQAVWLEVTDDGAGIALEHLARLFEPFFSTRSGGGGKGSGTGLGLAIVAGIAIEHEGGVAVSSSPSGTRFRLLLPLPAQELPLAVPERVVPSAAPGAAGASACGQGECVFVIDDDAAQRALCAQWLASLGYSPMVFGDPQQALAELTLEPLAVDLVITDLDMPQMQGDALIAAMRTLRADLPVLLCSGQPRAATLAAALAARSLAKPYDLPALRRAVLHALGASERGSP</sequence>
<dbReference type="InterPro" id="IPR011006">
    <property type="entry name" value="CheY-like_superfamily"/>
</dbReference>
<evidence type="ECO:0000256" key="8">
    <source>
        <dbReference type="ARBA" id="ARBA00023136"/>
    </source>
</evidence>
<dbReference type="SUPFAM" id="SSF47384">
    <property type="entry name" value="Homodimeric domain of signal transducing histidine kinase"/>
    <property type="match status" value="1"/>
</dbReference>
<reference evidence="13" key="1">
    <citation type="submission" date="2023-09" db="EMBL/GenBank/DDBJ databases">
        <title>Description of first Herbaspirillum huttiense subsp. nephrolepsisexaltata and Herbaspirillum huttiense subsp. lycopersicon.</title>
        <authorList>
            <person name="Poudel M."/>
            <person name="Sharma A."/>
            <person name="Goss E."/>
            <person name="Tapia J.H."/>
            <person name="Harmon C.M."/>
            <person name="Jones J.B."/>
        </authorList>
    </citation>
    <scope>NUCLEOTIDE SEQUENCE</scope>
    <source>
        <strain evidence="13">SE1</strain>
    </source>
</reference>
<dbReference type="SMART" id="SM00387">
    <property type="entry name" value="HATPase_c"/>
    <property type="match status" value="1"/>
</dbReference>
<dbReference type="CDD" id="cd00082">
    <property type="entry name" value="HisKA"/>
    <property type="match status" value="1"/>
</dbReference>
<keyword evidence="4" id="KW-1003">Cell membrane</keyword>
<dbReference type="InterPro" id="IPR036890">
    <property type="entry name" value="HATPase_C_sf"/>
</dbReference>
<feature type="transmembrane region" description="Helical" evidence="10">
    <location>
        <begin position="94"/>
        <end position="114"/>
    </location>
</feature>
<organism evidence="13 14">
    <name type="scientific">Herbaspirillum huttiense subsp. lycopersici</name>
    <dbReference type="NCBI Taxonomy" id="3074428"/>
    <lineage>
        <taxon>Bacteria</taxon>
        <taxon>Pseudomonadati</taxon>
        <taxon>Pseudomonadota</taxon>
        <taxon>Betaproteobacteria</taxon>
        <taxon>Burkholderiales</taxon>
        <taxon>Oxalobacteraceae</taxon>
        <taxon>Herbaspirillum</taxon>
    </lineage>
</organism>
<dbReference type="Pfam" id="PF02518">
    <property type="entry name" value="HATPase_c"/>
    <property type="match status" value="1"/>
</dbReference>
<keyword evidence="13" id="KW-0067">ATP-binding</keyword>
<dbReference type="SUPFAM" id="SSF52172">
    <property type="entry name" value="CheY-like"/>
    <property type="match status" value="1"/>
</dbReference>
<dbReference type="CDD" id="cd00156">
    <property type="entry name" value="REC"/>
    <property type="match status" value="1"/>
</dbReference>
<evidence type="ECO:0000256" key="6">
    <source>
        <dbReference type="ARBA" id="ARBA00022692"/>
    </source>
</evidence>
<dbReference type="SMART" id="SM00448">
    <property type="entry name" value="REC"/>
    <property type="match status" value="1"/>
</dbReference>
<evidence type="ECO:0000256" key="7">
    <source>
        <dbReference type="ARBA" id="ARBA00022989"/>
    </source>
</evidence>
<dbReference type="PANTHER" id="PTHR43065">
    <property type="entry name" value="SENSOR HISTIDINE KINASE"/>
    <property type="match status" value="1"/>
</dbReference>
<feature type="domain" description="Response regulatory" evidence="12">
    <location>
        <begin position="569"/>
        <end position="682"/>
    </location>
</feature>
<evidence type="ECO:0000259" key="11">
    <source>
        <dbReference type="PROSITE" id="PS50109"/>
    </source>
</evidence>
<feature type="transmembrane region" description="Helical" evidence="10">
    <location>
        <begin position="271"/>
        <end position="291"/>
    </location>
</feature>
<feature type="transmembrane region" description="Helical" evidence="10">
    <location>
        <begin position="242"/>
        <end position="259"/>
    </location>
</feature>
<keyword evidence="8 10" id="KW-0472">Membrane</keyword>
<keyword evidence="14" id="KW-1185">Reference proteome</keyword>
<keyword evidence="13" id="KW-0547">Nucleotide-binding</keyword>
<evidence type="ECO:0000256" key="1">
    <source>
        <dbReference type="ARBA" id="ARBA00000085"/>
    </source>
</evidence>
<comment type="catalytic activity">
    <reaction evidence="1">
        <text>ATP + protein L-histidine = ADP + protein N-phospho-L-histidine.</text>
        <dbReference type="EC" id="2.7.13.3"/>
    </reaction>
</comment>
<accession>A0ABU2EP95</accession>
<evidence type="ECO:0000256" key="5">
    <source>
        <dbReference type="ARBA" id="ARBA00022553"/>
    </source>
</evidence>